<keyword evidence="5 9" id="KW-0865">Zymogen</keyword>
<dbReference type="Pfam" id="PF02261">
    <property type="entry name" value="Asp_decarbox"/>
    <property type="match status" value="1"/>
</dbReference>
<protein>
    <recommendedName>
        <fullName evidence="9">Aspartate 1-decarboxylase</fullName>
        <ecNumber evidence="9">4.1.1.11</ecNumber>
    </recommendedName>
    <alternativeName>
        <fullName evidence="9">Aspartate alpha-decarboxylase</fullName>
    </alternativeName>
    <component>
        <recommendedName>
            <fullName evidence="9">Aspartate 1-decarboxylase beta chain</fullName>
        </recommendedName>
    </component>
    <component>
        <recommendedName>
            <fullName evidence="9">Aspartate 1-decarboxylase alpha chain</fullName>
        </recommendedName>
    </component>
</protein>
<keyword evidence="7 9" id="KW-0704">Schiff base</keyword>
<evidence type="ECO:0000256" key="4">
    <source>
        <dbReference type="ARBA" id="ARBA00022813"/>
    </source>
</evidence>
<dbReference type="RefSeq" id="WP_194539062.1">
    <property type="nucleotide sequence ID" value="NZ_JACEFB010000011.1"/>
</dbReference>
<dbReference type="EMBL" id="JACEFB010000011">
    <property type="protein sequence ID" value="MBA2227211.1"/>
    <property type="molecule type" value="Genomic_DNA"/>
</dbReference>
<keyword evidence="8 9" id="KW-0670">Pyruvate</keyword>
<evidence type="ECO:0000313" key="13">
    <source>
        <dbReference type="EMBL" id="MBA2227211.1"/>
    </source>
</evidence>
<evidence type="ECO:0000256" key="2">
    <source>
        <dbReference type="ARBA" id="ARBA00022655"/>
    </source>
</evidence>
<dbReference type="GO" id="GO:0006523">
    <property type="term" value="P:alanine biosynthetic process"/>
    <property type="evidence" value="ECO:0007669"/>
    <property type="project" value="InterPro"/>
</dbReference>
<comment type="PTM">
    <text evidence="9 11">Is synthesized initially as an inactive proenzyme, which is activated by self-cleavage at a specific serine bond to produce a beta-subunit with a hydroxyl group at its C-terminus and an alpha-subunit with a pyruvoyl group at its N-terminus.</text>
</comment>
<dbReference type="GO" id="GO:0015940">
    <property type="term" value="P:pantothenate biosynthetic process"/>
    <property type="evidence" value="ECO:0007669"/>
    <property type="project" value="UniProtKB-UniRule"/>
</dbReference>
<evidence type="ECO:0000256" key="9">
    <source>
        <dbReference type="HAMAP-Rule" id="MF_00446"/>
    </source>
</evidence>
<feature type="active site" description="Proton donor" evidence="9 10">
    <location>
        <position position="58"/>
    </location>
</feature>
<evidence type="ECO:0000256" key="7">
    <source>
        <dbReference type="ARBA" id="ARBA00023270"/>
    </source>
</evidence>
<reference evidence="13 14" key="1">
    <citation type="submission" date="2020-07" db="EMBL/GenBank/DDBJ databases">
        <title>Thermogemmata thermophila gen. nov., sp. nov., a novel moderate thermophilic planctomycete from a Kamchatka hot spring.</title>
        <authorList>
            <person name="Elcheninov A.G."/>
            <person name="Podosokorskaya O.A."/>
            <person name="Kovaleva O.L."/>
            <person name="Novikov A."/>
            <person name="Bonch-Osmolovskaya E.A."/>
            <person name="Toshchakov S.V."/>
            <person name="Kublanov I.V."/>
        </authorList>
    </citation>
    <scope>NUCLEOTIDE SEQUENCE [LARGE SCALE GENOMIC DNA]</scope>
    <source>
        <strain evidence="13 14">2918</strain>
    </source>
</reference>
<comment type="function">
    <text evidence="9">Catalyzes the pyruvoyl-dependent decarboxylation of aspartate to produce beta-alanine.</text>
</comment>
<keyword evidence="14" id="KW-1185">Reference proteome</keyword>
<dbReference type="UniPathway" id="UPA00028">
    <property type="reaction ID" value="UER00002"/>
</dbReference>
<comment type="catalytic activity">
    <reaction evidence="9">
        <text>L-aspartate + H(+) = beta-alanine + CO2</text>
        <dbReference type="Rhea" id="RHEA:19497"/>
        <dbReference type="ChEBI" id="CHEBI:15378"/>
        <dbReference type="ChEBI" id="CHEBI:16526"/>
        <dbReference type="ChEBI" id="CHEBI:29991"/>
        <dbReference type="ChEBI" id="CHEBI:57966"/>
        <dbReference type="EC" id="4.1.1.11"/>
    </reaction>
</comment>
<dbReference type="CDD" id="cd06919">
    <property type="entry name" value="Asp_decarbox"/>
    <property type="match status" value="1"/>
</dbReference>
<comment type="caution">
    <text evidence="9">Lacks conserved residue(s) required for the propagation of feature annotation.</text>
</comment>
<comment type="subunit">
    <text evidence="9">Heterooctamer of four alpha and four beta subunits.</text>
</comment>
<dbReference type="GO" id="GO:0005829">
    <property type="term" value="C:cytosol"/>
    <property type="evidence" value="ECO:0007669"/>
    <property type="project" value="TreeGrafter"/>
</dbReference>
<evidence type="ECO:0000256" key="6">
    <source>
        <dbReference type="ARBA" id="ARBA00023239"/>
    </source>
</evidence>
<sequence length="126" mass="13918">MRRIMLKSKIHRVTVTETNVDYEGSLTVDSDLLEAADILPYEQIHVWDVTNGQRLITYALPAEAGSGTVCVNGAGAHLIRPGDKIIIATYTEMKSKAARRYQPRIVLVDDHNRLQETEKAGKGKGG</sequence>
<comment type="similarity">
    <text evidence="9">Belongs to the PanD family.</text>
</comment>
<comment type="pathway">
    <text evidence="9">Cofactor biosynthesis; (R)-pantothenate biosynthesis; beta-alanine from L-aspartate: step 1/1.</text>
</comment>
<evidence type="ECO:0000256" key="12">
    <source>
        <dbReference type="PIRSR" id="PIRSR006246-5"/>
    </source>
</evidence>
<dbReference type="AlphaFoldDB" id="A0A7V9ACF0"/>
<feature type="modified residue" description="Pyruvic acid (Ser)" evidence="9 11">
    <location>
        <position position="25"/>
    </location>
</feature>
<keyword evidence="4 9" id="KW-0068">Autocatalytic cleavage</keyword>
<evidence type="ECO:0000313" key="14">
    <source>
        <dbReference type="Proteomes" id="UP000542342"/>
    </source>
</evidence>
<evidence type="ECO:0000256" key="8">
    <source>
        <dbReference type="ARBA" id="ARBA00023317"/>
    </source>
</evidence>
<dbReference type="Gene3D" id="2.40.40.20">
    <property type="match status" value="1"/>
</dbReference>
<dbReference type="GO" id="GO:0004068">
    <property type="term" value="F:aspartate 1-decarboxylase activity"/>
    <property type="evidence" value="ECO:0007669"/>
    <property type="project" value="UniProtKB-UniRule"/>
</dbReference>
<dbReference type="PANTHER" id="PTHR21012">
    <property type="entry name" value="ASPARTATE 1-DECARBOXYLASE"/>
    <property type="match status" value="1"/>
</dbReference>
<accession>A0A7V9ACF0</accession>
<dbReference type="SUPFAM" id="SSF50692">
    <property type="entry name" value="ADC-like"/>
    <property type="match status" value="1"/>
</dbReference>
<keyword evidence="2 9" id="KW-0566">Pantothenate biosynthesis</keyword>
<evidence type="ECO:0000256" key="3">
    <source>
        <dbReference type="ARBA" id="ARBA00022793"/>
    </source>
</evidence>
<dbReference type="Proteomes" id="UP000542342">
    <property type="component" value="Unassembled WGS sequence"/>
</dbReference>
<dbReference type="NCBIfam" id="TIGR00223">
    <property type="entry name" value="panD"/>
    <property type="match status" value="1"/>
</dbReference>
<dbReference type="PIRSF" id="PIRSF006246">
    <property type="entry name" value="Asp_decarbox"/>
    <property type="match status" value="1"/>
</dbReference>
<evidence type="ECO:0000256" key="5">
    <source>
        <dbReference type="ARBA" id="ARBA00023145"/>
    </source>
</evidence>
<dbReference type="EC" id="4.1.1.11" evidence="9"/>
<comment type="caution">
    <text evidence="13">The sequence shown here is derived from an EMBL/GenBank/DDBJ whole genome shotgun (WGS) entry which is preliminary data.</text>
</comment>
<feature type="chain" id="PRO_5031638064" description="Aspartate 1-decarboxylase beta chain" evidence="9 12">
    <location>
        <begin position="1"/>
        <end position="24"/>
    </location>
</feature>
<keyword evidence="6 9" id="KW-0456">Lyase</keyword>
<evidence type="ECO:0000256" key="1">
    <source>
        <dbReference type="ARBA" id="ARBA00022490"/>
    </source>
</evidence>
<evidence type="ECO:0000256" key="11">
    <source>
        <dbReference type="PIRSR" id="PIRSR006246-3"/>
    </source>
</evidence>
<feature type="chain" id="PRO_5031638063" description="Aspartate 1-decarboxylase alpha chain" evidence="9 12">
    <location>
        <begin position="25"/>
        <end position="126"/>
    </location>
</feature>
<gene>
    <name evidence="9" type="primary">panD</name>
    <name evidence="13" type="ORF">H0921_13695</name>
</gene>
<dbReference type="HAMAP" id="MF_00446">
    <property type="entry name" value="PanD"/>
    <property type="match status" value="1"/>
</dbReference>
<name>A0A7V9ACF0_9BACT</name>
<proteinExistence type="inferred from homology"/>
<evidence type="ECO:0000256" key="10">
    <source>
        <dbReference type="PIRSR" id="PIRSR006246-1"/>
    </source>
</evidence>
<dbReference type="InterPro" id="IPR009010">
    <property type="entry name" value="Asp_de-COase-like_dom_sf"/>
</dbReference>
<dbReference type="PANTHER" id="PTHR21012:SF0">
    <property type="entry name" value="ASPARTATE 1-DECARBOXYLASE"/>
    <property type="match status" value="1"/>
</dbReference>
<organism evidence="13 14">
    <name type="scientific">Thermogemmata fonticola</name>
    <dbReference type="NCBI Taxonomy" id="2755323"/>
    <lineage>
        <taxon>Bacteria</taxon>
        <taxon>Pseudomonadati</taxon>
        <taxon>Planctomycetota</taxon>
        <taxon>Planctomycetia</taxon>
        <taxon>Gemmatales</taxon>
        <taxon>Gemmataceae</taxon>
        <taxon>Thermogemmata</taxon>
    </lineage>
</organism>
<keyword evidence="3 9" id="KW-0210">Decarboxylase</keyword>
<keyword evidence="1 9" id="KW-0963">Cytoplasm</keyword>
<feature type="binding site" evidence="9">
    <location>
        <position position="57"/>
    </location>
    <ligand>
        <name>substrate</name>
    </ligand>
</feature>
<dbReference type="InterPro" id="IPR003190">
    <property type="entry name" value="Asp_decarbox"/>
</dbReference>
<comment type="subcellular location">
    <subcellularLocation>
        <location evidence="9">Cytoplasm</location>
    </subcellularLocation>
</comment>
<feature type="active site" description="Schiff-base intermediate with substrate; via pyruvic acid" evidence="9 10">
    <location>
        <position position="25"/>
    </location>
</feature>
<comment type="cofactor">
    <cofactor evidence="9 10">
        <name>pyruvate</name>
        <dbReference type="ChEBI" id="CHEBI:15361"/>
    </cofactor>
    <text evidence="9 10">Binds 1 pyruvoyl group covalently per subunit.</text>
</comment>